<gene>
    <name evidence="2" type="ORF">ACH4TF_33080</name>
</gene>
<evidence type="ECO:0000259" key="1">
    <source>
        <dbReference type="PROSITE" id="PS51750"/>
    </source>
</evidence>
<comment type="caution">
    <text evidence="2">The sequence shown here is derived from an EMBL/GenBank/DDBJ whole genome shotgun (WGS) entry which is preliminary data.</text>
</comment>
<dbReference type="Proteomes" id="UP001611162">
    <property type="component" value="Unassembled WGS sequence"/>
</dbReference>
<name>A0ABW7TCF0_9ACTN</name>
<accession>A0ABW7TCF0</accession>
<dbReference type="SMART" id="SM01040">
    <property type="entry name" value="Bro-N"/>
    <property type="match status" value="1"/>
</dbReference>
<dbReference type="RefSeq" id="WP_397614854.1">
    <property type="nucleotide sequence ID" value="NZ_JBIRRB010000018.1"/>
</dbReference>
<dbReference type="EMBL" id="JBIRRB010000018">
    <property type="protein sequence ID" value="MFI0915230.1"/>
    <property type="molecule type" value="Genomic_DNA"/>
</dbReference>
<dbReference type="InterPro" id="IPR003497">
    <property type="entry name" value="BRO_N_domain"/>
</dbReference>
<evidence type="ECO:0000313" key="3">
    <source>
        <dbReference type="Proteomes" id="UP001611162"/>
    </source>
</evidence>
<sequence length="230" mass="25463">MTAEHFHSDAGFDIDVLPRGAGFIVLAPDLARGLGYRDARDMVRYLGEDERGYASVPTPGGTQTVWYVTEPGFYRVLGQRQVSRIKDPLVRDRVSGFQRWVFHEVLPALRTHGRYEPPAPGGLGAPVVLTWETAAAHLRQHWGLPIDGPLELRQRLTDAGVLKLTGTPRAGFKQLFWAVGSRYDIHAHALPILAGRVSRELYRLAEAQPGVQTALELDAIVQSALRGDVR</sequence>
<dbReference type="PROSITE" id="PS51750">
    <property type="entry name" value="BRO_N"/>
    <property type="match status" value="1"/>
</dbReference>
<protein>
    <submittedName>
        <fullName evidence="2">Bro-N domain-containing protein</fullName>
    </submittedName>
</protein>
<organism evidence="2 3">
    <name type="scientific">Streptomyces abikoensis</name>
    <dbReference type="NCBI Taxonomy" id="97398"/>
    <lineage>
        <taxon>Bacteria</taxon>
        <taxon>Bacillati</taxon>
        <taxon>Actinomycetota</taxon>
        <taxon>Actinomycetes</taxon>
        <taxon>Kitasatosporales</taxon>
        <taxon>Streptomycetaceae</taxon>
        <taxon>Streptomyces</taxon>
    </lineage>
</organism>
<evidence type="ECO:0000313" key="2">
    <source>
        <dbReference type="EMBL" id="MFI0915230.1"/>
    </source>
</evidence>
<reference evidence="2 3" key="1">
    <citation type="submission" date="2024-10" db="EMBL/GenBank/DDBJ databases">
        <title>The Natural Products Discovery Center: Release of the First 8490 Sequenced Strains for Exploring Actinobacteria Biosynthetic Diversity.</title>
        <authorList>
            <person name="Kalkreuter E."/>
            <person name="Kautsar S.A."/>
            <person name="Yang D."/>
            <person name="Bader C.D."/>
            <person name="Teijaro C.N."/>
            <person name="Fluegel L."/>
            <person name="Davis C.M."/>
            <person name="Simpson J.R."/>
            <person name="Lauterbach L."/>
            <person name="Steele A.D."/>
            <person name="Gui C."/>
            <person name="Meng S."/>
            <person name="Li G."/>
            <person name="Viehrig K."/>
            <person name="Ye F."/>
            <person name="Su P."/>
            <person name="Kiefer A.F."/>
            <person name="Nichols A."/>
            <person name="Cepeda A.J."/>
            <person name="Yan W."/>
            <person name="Fan B."/>
            <person name="Jiang Y."/>
            <person name="Adhikari A."/>
            <person name="Zheng C.-J."/>
            <person name="Schuster L."/>
            <person name="Cowan T.M."/>
            <person name="Smanski M.J."/>
            <person name="Chevrette M.G."/>
            <person name="De Carvalho L.P.S."/>
            <person name="Shen B."/>
        </authorList>
    </citation>
    <scope>NUCLEOTIDE SEQUENCE [LARGE SCALE GENOMIC DNA]</scope>
    <source>
        <strain evidence="2 3">NPDC020979</strain>
    </source>
</reference>
<dbReference type="Pfam" id="PF02498">
    <property type="entry name" value="Bro-N"/>
    <property type="match status" value="1"/>
</dbReference>
<proteinExistence type="predicted"/>
<feature type="domain" description="Bro-N" evidence="1">
    <location>
        <begin position="1"/>
        <end position="113"/>
    </location>
</feature>
<keyword evidence="3" id="KW-1185">Reference proteome</keyword>